<evidence type="ECO:0000256" key="5">
    <source>
        <dbReference type="SAM" id="MobiDB-lite"/>
    </source>
</evidence>
<evidence type="ECO:0000256" key="2">
    <source>
        <dbReference type="ARBA" id="ARBA00023015"/>
    </source>
</evidence>
<organism evidence="8">
    <name type="scientific">Singulisphaera sp. Ch08</name>
    <dbReference type="NCBI Taxonomy" id="3120278"/>
    <lineage>
        <taxon>Bacteria</taxon>
        <taxon>Pseudomonadati</taxon>
        <taxon>Planctomycetota</taxon>
        <taxon>Planctomycetia</taxon>
        <taxon>Isosphaerales</taxon>
        <taxon>Isosphaeraceae</taxon>
        <taxon>Singulisphaera</taxon>
    </lineage>
</organism>
<dbReference type="GO" id="GO:0006352">
    <property type="term" value="P:DNA-templated transcription initiation"/>
    <property type="evidence" value="ECO:0007669"/>
    <property type="project" value="InterPro"/>
</dbReference>
<dbReference type="NCBIfam" id="TIGR02989">
    <property type="entry name" value="Sig-70_gvs1"/>
    <property type="match status" value="1"/>
</dbReference>
<dbReference type="Pfam" id="PF08281">
    <property type="entry name" value="Sigma70_r4_2"/>
    <property type="match status" value="1"/>
</dbReference>
<dbReference type="Pfam" id="PF04542">
    <property type="entry name" value="Sigma70_r2"/>
    <property type="match status" value="1"/>
</dbReference>
<evidence type="ECO:0000313" key="8">
    <source>
        <dbReference type="EMBL" id="XBH07682.1"/>
    </source>
</evidence>
<dbReference type="PANTHER" id="PTHR43133">
    <property type="entry name" value="RNA POLYMERASE ECF-TYPE SIGMA FACTO"/>
    <property type="match status" value="1"/>
</dbReference>
<name>A0AAU7CS21_9BACT</name>
<protein>
    <submittedName>
        <fullName evidence="8">Sigma-70 family RNA polymerase sigma factor</fullName>
    </submittedName>
</protein>
<evidence type="ECO:0000259" key="7">
    <source>
        <dbReference type="Pfam" id="PF08281"/>
    </source>
</evidence>
<dbReference type="InterPro" id="IPR039425">
    <property type="entry name" value="RNA_pol_sigma-70-like"/>
</dbReference>
<dbReference type="InterPro" id="IPR036388">
    <property type="entry name" value="WH-like_DNA-bd_sf"/>
</dbReference>
<proteinExistence type="inferred from homology"/>
<keyword evidence="2" id="KW-0805">Transcription regulation</keyword>
<keyword evidence="4" id="KW-0804">Transcription</keyword>
<sequence>MLNSNDITSRHEQSPPSPPPERVDEFVRLLGQNQRRIFVFVMSMVPNLTEAEEIIQETNLLLWREFDQFQSGTNFAAWACRVALNQTMAWRKRKRRDRLEFSPAFLEAIAAESNAEADRLEERTRALAYCIEKLPEQHRRLLRTRYGEGRGVEVIGQELGRTVAAIYRSLSRIRHTLHDCVTQALTQGQRS</sequence>
<dbReference type="Gene3D" id="1.10.10.10">
    <property type="entry name" value="Winged helix-like DNA-binding domain superfamily/Winged helix DNA-binding domain"/>
    <property type="match status" value="1"/>
</dbReference>
<keyword evidence="3" id="KW-0731">Sigma factor</keyword>
<evidence type="ECO:0000256" key="4">
    <source>
        <dbReference type="ARBA" id="ARBA00023163"/>
    </source>
</evidence>
<evidence type="ECO:0000256" key="3">
    <source>
        <dbReference type="ARBA" id="ARBA00023082"/>
    </source>
</evidence>
<dbReference type="InterPro" id="IPR014331">
    <property type="entry name" value="RNA_pol_sigma70_ECF_RHOBA"/>
</dbReference>
<comment type="similarity">
    <text evidence="1">Belongs to the sigma-70 factor family. ECF subfamily.</text>
</comment>
<dbReference type="InterPro" id="IPR007627">
    <property type="entry name" value="RNA_pol_sigma70_r2"/>
</dbReference>
<feature type="domain" description="RNA polymerase sigma factor 70 region 4 type 2" evidence="7">
    <location>
        <begin position="125"/>
        <end position="174"/>
    </location>
</feature>
<dbReference type="GO" id="GO:0003677">
    <property type="term" value="F:DNA binding"/>
    <property type="evidence" value="ECO:0007669"/>
    <property type="project" value="InterPro"/>
</dbReference>
<dbReference type="InterPro" id="IPR014284">
    <property type="entry name" value="RNA_pol_sigma-70_dom"/>
</dbReference>
<dbReference type="InterPro" id="IPR013324">
    <property type="entry name" value="RNA_pol_sigma_r3/r4-like"/>
</dbReference>
<dbReference type="InterPro" id="IPR013249">
    <property type="entry name" value="RNA_pol_sigma70_r4_t2"/>
</dbReference>
<dbReference type="Gene3D" id="1.10.1740.10">
    <property type="match status" value="1"/>
</dbReference>
<dbReference type="SUPFAM" id="SSF88659">
    <property type="entry name" value="Sigma3 and sigma4 domains of RNA polymerase sigma factors"/>
    <property type="match status" value="1"/>
</dbReference>
<dbReference type="EMBL" id="CP155447">
    <property type="protein sequence ID" value="XBH07682.1"/>
    <property type="molecule type" value="Genomic_DNA"/>
</dbReference>
<gene>
    <name evidence="8" type="ORF">V5E97_17085</name>
</gene>
<dbReference type="NCBIfam" id="TIGR02937">
    <property type="entry name" value="sigma70-ECF"/>
    <property type="match status" value="1"/>
</dbReference>
<dbReference type="GO" id="GO:0016987">
    <property type="term" value="F:sigma factor activity"/>
    <property type="evidence" value="ECO:0007669"/>
    <property type="project" value="UniProtKB-KW"/>
</dbReference>
<dbReference type="PANTHER" id="PTHR43133:SF51">
    <property type="entry name" value="RNA POLYMERASE SIGMA FACTOR"/>
    <property type="match status" value="1"/>
</dbReference>
<evidence type="ECO:0000256" key="1">
    <source>
        <dbReference type="ARBA" id="ARBA00010641"/>
    </source>
</evidence>
<feature type="domain" description="RNA polymerase sigma-70 region 2" evidence="6">
    <location>
        <begin position="31"/>
        <end position="95"/>
    </location>
</feature>
<dbReference type="SUPFAM" id="SSF88946">
    <property type="entry name" value="Sigma2 domain of RNA polymerase sigma factors"/>
    <property type="match status" value="1"/>
</dbReference>
<feature type="region of interest" description="Disordered" evidence="5">
    <location>
        <begin position="1"/>
        <end position="22"/>
    </location>
</feature>
<dbReference type="AlphaFoldDB" id="A0AAU7CS21"/>
<evidence type="ECO:0000259" key="6">
    <source>
        <dbReference type="Pfam" id="PF04542"/>
    </source>
</evidence>
<dbReference type="RefSeq" id="WP_406700522.1">
    <property type="nucleotide sequence ID" value="NZ_CP155447.1"/>
</dbReference>
<dbReference type="InterPro" id="IPR013325">
    <property type="entry name" value="RNA_pol_sigma_r2"/>
</dbReference>
<reference evidence="8" key="1">
    <citation type="submission" date="2024-05" db="EMBL/GenBank/DDBJ databases">
        <title>Planctomycetes of the genus Singulisphaera possess chitinolytic capabilities.</title>
        <authorList>
            <person name="Ivanova A."/>
        </authorList>
    </citation>
    <scope>NUCLEOTIDE SEQUENCE</scope>
    <source>
        <strain evidence="8">Ch08T</strain>
    </source>
</reference>
<accession>A0AAU7CS21</accession>